<feature type="region of interest" description="Disordered" evidence="1">
    <location>
        <begin position="75"/>
        <end position="100"/>
    </location>
</feature>
<evidence type="ECO:0000313" key="3">
    <source>
        <dbReference type="Proteomes" id="UP000294847"/>
    </source>
</evidence>
<feature type="compositionally biased region" description="Polar residues" evidence="1">
    <location>
        <begin position="231"/>
        <end position="245"/>
    </location>
</feature>
<name>A0A4P7N7X0_PYROR</name>
<protein>
    <submittedName>
        <fullName evidence="2">Uncharacterized protein</fullName>
    </submittedName>
</protein>
<gene>
    <name evidence="2" type="ORF">PoMZ_02687</name>
</gene>
<proteinExistence type="predicted"/>
<evidence type="ECO:0000256" key="1">
    <source>
        <dbReference type="SAM" id="MobiDB-lite"/>
    </source>
</evidence>
<dbReference type="Proteomes" id="UP000294847">
    <property type="component" value="Chromosome 2"/>
</dbReference>
<dbReference type="EMBL" id="CP034205">
    <property type="protein sequence ID" value="QBZ57752.1"/>
    <property type="molecule type" value="Genomic_DNA"/>
</dbReference>
<feature type="region of interest" description="Disordered" evidence="1">
    <location>
        <begin position="220"/>
        <end position="245"/>
    </location>
</feature>
<accession>A0A4P7N7X0</accession>
<organism evidence="2 3">
    <name type="scientific">Pyricularia oryzae</name>
    <name type="common">Rice blast fungus</name>
    <name type="synonym">Magnaporthe oryzae</name>
    <dbReference type="NCBI Taxonomy" id="318829"/>
    <lineage>
        <taxon>Eukaryota</taxon>
        <taxon>Fungi</taxon>
        <taxon>Dikarya</taxon>
        <taxon>Ascomycota</taxon>
        <taxon>Pezizomycotina</taxon>
        <taxon>Sordariomycetes</taxon>
        <taxon>Sordariomycetidae</taxon>
        <taxon>Magnaporthales</taxon>
        <taxon>Pyriculariaceae</taxon>
        <taxon>Pyricularia</taxon>
    </lineage>
</organism>
<evidence type="ECO:0000313" key="2">
    <source>
        <dbReference type="EMBL" id="QBZ57752.1"/>
    </source>
</evidence>
<dbReference type="AlphaFoldDB" id="A0A4P7N7X0"/>
<sequence>MAPLQTTMPYTVVLTVRTHFCRLQLVDGAGHGPLAVADGRLVRRGRELGREAVLGPRPCCCRRSCAGRAPRCPGEQKPLPFKGAQPAELDSTAGAPGGARGPFYRPACTDTVSLITASIEVRWRRTEQRVAHPAPSPSVADRDQCSVRLTSPTNLFHPPSRNCLAQRQVVGPGQRTCLAALNFISTEPPKASFAQNIHSDVNIQESGSISFECRTMSSNEGISNAAMGSGRTPQNMGLSNTPPRH</sequence>
<reference evidence="2 3" key="1">
    <citation type="journal article" date="2019" name="Mol. Biol. Evol.">
        <title>Blast fungal genomes show frequent chromosomal changes, gene gains and losses, and effector gene turnover.</title>
        <authorList>
            <person name="Gomez Luciano L.B."/>
            <person name="Jason Tsai I."/>
            <person name="Chuma I."/>
            <person name="Tosa Y."/>
            <person name="Chen Y.H."/>
            <person name="Li J.Y."/>
            <person name="Li M.Y."/>
            <person name="Jade Lu M.Y."/>
            <person name="Nakayashiki H."/>
            <person name="Li W.H."/>
        </authorList>
    </citation>
    <scope>NUCLEOTIDE SEQUENCE [LARGE SCALE GENOMIC DNA]</scope>
    <source>
        <strain evidence="2">MZ5-1-6</strain>
    </source>
</reference>